<dbReference type="InterPro" id="IPR011701">
    <property type="entry name" value="MFS"/>
</dbReference>
<evidence type="ECO:0000256" key="3">
    <source>
        <dbReference type="ARBA" id="ARBA00022475"/>
    </source>
</evidence>
<evidence type="ECO:0000256" key="2">
    <source>
        <dbReference type="ARBA" id="ARBA00022448"/>
    </source>
</evidence>
<keyword evidence="10" id="KW-1185">Reference proteome</keyword>
<organism evidence="9 10">
    <name type="scientific">Actinoalloteichus caeruleus DSM 43889</name>
    <dbReference type="NCBI Taxonomy" id="1120930"/>
    <lineage>
        <taxon>Bacteria</taxon>
        <taxon>Bacillati</taxon>
        <taxon>Actinomycetota</taxon>
        <taxon>Actinomycetes</taxon>
        <taxon>Pseudonocardiales</taxon>
        <taxon>Pseudonocardiaceae</taxon>
        <taxon>Actinoalloteichus</taxon>
        <taxon>Actinoalloteichus cyanogriseus</taxon>
    </lineage>
</organism>
<feature type="transmembrane region" description="Helical" evidence="7">
    <location>
        <begin position="55"/>
        <end position="80"/>
    </location>
</feature>
<feature type="transmembrane region" description="Helical" evidence="7">
    <location>
        <begin position="21"/>
        <end position="43"/>
    </location>
</feature>
<keyword evidence="5 7" id="KW-1133">Transmembrane helix</keyword>
<evidence type="ECO:0000256" key="7">
    <source>
        <dbReference type="SAM" id="Phobius"/>
    </source>
</evidence>
<keyword evidence="4 7" id="KW-0812">Transmembrane</keyword>
<evidence type="ECO:0000256" key="4">
    <source>
        <dbReference type="ARBA" id="ARBA00022692"/>
    </source>
</evidence>
<keyword evidence="2" id="KW-0813">Transport</keyword>
<feature type="transmembrane region" description="Helical" evidence="7">
    <location>
        <begin position="180"/>
        <end position="199"/>
    </location>
</feature>
<dbReference type="PANTHER" id="PTHR23517:SF13">
    <property type="entry name" value="MAJOR FACILITATOR SUPERFAMILY MFS_1"/>
    <property type="match status" value="1"/>
</dbReference>
<name>A0ABT1JE39_ACTCY</name>
<comment type="subcellular location">
    <subcellularLocation>
        <location evidence="1">Cell membrane</location>
        <topology evidence="1">Multi-pass membrane protein</topology>
    </subcellularLocation>
</comment>
<dbReference type="Gene3D" id="1.20.1250.20">
    <property type="entry name" value="MFS general substrate transporter like domains"/>
    <property type="match status" value="1"/>
</dbReference>
<feature type="transmembrane region" description="Helical" evidence="7">
    <location>
        <begin position="219"/>
        <end position="243"/>
    </location>
</feature>
<evidence type="ECO:0000256" key="1">
    <source>
        <dbReference type="ARBA" id="ARBA00004651"/>
    </source>
</evidence>
<evidence type="ECO:0000313" key="10">
    <source>
        <dbReference type="Proteomes" id="UP000791080"/>
    </source>
</evidence>
<feature type="transmembrane region" description="Helical" evidence="7">
    <location>
        <begin position="122"/>
        <end position="142"/>
    </location>
</feature>
<sequence length="533" mass="53298">MVMPGGGGPHGCRGRCGARGGGGTGALVASAAALLVLTAGANMVSPLYPLYQREFAFSSLTSTALFATYSLVSVPALVVFGAAVERVGPRRLLLWGLGVSAVASLLLVGAEGVGALFAGRVLHGLALGAGTGAGVAVVVARCSSPERGALVAGVVFVVGGAVGPLGTGLLASFAPAPLSMSFAVHVVATVVVMGLVRRLPERSGPLRGWRLAWPRVPRVVRRSFVVGGVNGWVAWAVVGLFLALVPDLLRSEFGVSSPVVSGLVIGVVMACSAVAQVMTPGLRPVVAQRVGVVLLGGGLVGLALPVAESGLWVLGAAAVAAGVGHGFVYWGATAEVESVTPRSASVETTSALYVLFYLGAGVPAVGVGALALWVPLEGAVRLFAVVSGVVLVVGWWLTWCGVVVRRCVAVSGRWSGRRRWGGPCRWRRGGEWDAGSGDAGQAVRGGVEPLLRGVAGKGSLPRVVVVPGGSAAWVGGEGGVCLRAGPVRVRSPASGWGGVGVVVGHGVGAGAQSVQQSLGPFDASACGVFPQAG</sequence>
<comment type="caution">
    <text evidence="9">The sequence shown here is derived from an EMBL/GenBank/DDBJ whole genome shotgun (WGS) entry which is preliminary data.</text>
</comment>
<dbReference type="PANTHER" id="PTHR23517">
    <property type="entry name" value="RESISTANCE PROTEIN MDTM, PUTATIVE-RELATED-RELATED"/>
    <property type="match status" value="1"/>
</dbReference>
<dbReference type="InterPro" id="IPR050171">
    <property type="entry name" value="MFS_Transporters"/>
</dbReference>
<dbReference type="PROSITE" id="PS50850">
    <property type="entry name" value="MFS"/>
    <property type="match status" value="1"/>
</dbReference>
<dbReference type="Proteomes" id="UP000791080">
    <property type="component" value="Unassembled WGS sequence"/>
</dbReference>
<feature type="transmembrane region" description="Helical" evidence="7">
    <location>
        <begin position="286"/>
        <end position="304"/>
    </location>
</feature>
<feature type="domain" description="Major facilitator superfamily (MFS) profile" evidence="8">
    <location>
        <begin position="26"/>
        <end position="406"/>
    </location>
</feature>
<keyword evidence="6 7" id="KW-0472">Membrane</keyword>
<keyword evidence="3" id="KW-1003">Cell membrane</keyword>
<proteinExistence type="predicted"/>
<feature type="transmembrane region" description="Helical" evidence="7">
    <location>
        <begin position="92"/>
        <end position="110"/>
    </location>
</feature>
<evidence type="ECO:0000256" key="5">
    <source>
        <dbReference type="ARBA" id="ARBA00022989"/>
    </source>
</evidence>
<dbReference type="InterPro" id="IPR020846">
    <property type="entry name" value="MFS_dom"/>
</dbReference>
<dbReference type="SUPFAM" id="SSF103473">
    <property type="entry name" value="MFS general substrate transporter"/>
    <property type="match status" value="1"/>
</dbReference>
<feature type="transmembrane region" description="Helical" evidence="7">
    <location>
        <begin position="310"/>
        <end position="330"/>
    </location>
</feature>
<evidence type="ECO:0000259" key="8">
    <source>
        <dbReference type="PROSITE" id="PS50850"/>
    </source>
</evidence>
<evidence type="ECO:0000256" key="6">
    <source>
        <dbReference type="ARBA" id="ARBA00023136"/>
    </source>
</evidence>
<evidence type="ECO:0000313" key="9">
    <source>
        <dbReference type="EMBL" id="MCP2330418.1"/>
    </source>
</evidence>
<feature type="transmembrane region" description="Helical" evidence="7">
    <location>
        <begin position="149"/>
        <end position="174"/>
    </location>
</feature>
<feature type="transmembrane region" description="Helical" evidence="7">
    <location>
        <begin position="255"/>
        <end position="274"/>
    </location>
</feature>
<accession>A0ABT1JE39</accession>
<dbReference type="Pfam" id="PF07690">
    <property type="entry name" value="MFS_1"/>
    <property type="match status" value="1"/>
</dbReference>
<dbReference type="EMBL" id="AUBJ02000001">
    <property type="protein sequence ID" value="MCP2330418.1"/>
    <property type="molecule type" value="Genomic_DNA"/>
</dbReference>
<dbReference type="InterPro" id="IPR036259">
    <property type="entry name" value="MFS_trans_sf"/>
</dbReference>
<protein>
    <submittedName>
        <fullName evidence="9">Arabinose efflux permease, MFS family</fullName>
    </submittedName>
</protein>
<feature type="transmembrane region" description="Helical" evidence="7">
    <location>
        <begin position="382"/>
        <end position="404"/>
    </location>
</feature>
<feature type="transmembrane region" description="Helical" evidence="7">
    <location>
        <begin position="351"/>
        <end position="376"/>
    </location>
</feature>
<reference evidence="9 10" key="1">
    <citation type="submission" date="2022-06" db="EMBL/GenBank/DDBJ databases">
        <title>Genomic Encyclopedia of Type Strains, Phase I: the one thousand microbial genomes (KMG-I) project.</title>
        <authorList>
            <person name="Kyrpides N."/>
        </authorList>
    </citation>
    <scope>NUCLEOTIDE SEQUENCE [LARGE SCALE GENOMIC DNA]</scope>
    <source>
        <strain evidence="9 10">DSM 43889</strain>
    </source>
</reference>
<gene>
    <name evidence="9" type="ORF">G443_000688</name>
</gene>